<dbReference type="Proteomes" id="UP000602087">
    <property type="component" value="Unassembled WGS sequence"/>
</dbReference>
<comment type="caution">
    <text evidence="2">The sequence shown here is derived from an EMBL/GenBank/DDBJ whole genome shotgun (WGS) entry which is preliminary data.</text>
</comment>
<accession>A0A934MEX7</accession>
<keyword evidence="3" id="KW-1185">Reference proteome</keyword>
<evidence type="ECO:0000313" key="3">
    <source>
        <dbReference type="Proteomes" id="UP000602087"/>
    </source>
</evidence>
<gene>
    <name evidence="2" type="ORF">JAV76_13860</name>
</gene>
<keyword evidence="1" id="KW-0472">Membrane</keyword>
<evidence type="ECO:0000256" key="1">
    <source>
        <dbReference type="SAM" id="Phobius"/>
    </source>
</evidence>
<proteinExistence type="predicted"/>
<keyword evidence="1" id="KW-1133">Transmembrane helix</keyword>
<dbReference type="Gene3D" id="3.40.50.720">
    <property type="entry name" value="NAD(P)-binding Rossmann-like Domain"/>
    <property type="match status" value="1"/>
</dbReference>
<protein>
    <submittedName>
        <fullName evidence="2">Nucleoside-diphosphate sugar epimerase</fullName>
    </submittedName>
</protein>
<dbReference type="RefSeq" id="WP_198734669.1">
    <property type="nucleotide sequence ID" value="NZ_JAEINH010000016.1"/>
</dbReference>
<evidence type="ECO:0000313" key="2">
    <source>
        <dbReference type="EMBL" id="MBI9116099.1"/>
    </source>
</evidence>
<dbReference type="EMBL" id="JAEINH010000016">
    <property type="protein sequence ID" value="MBI9116099.1"/>
    <property type="molecule type" value="Genomic_DNA"/>
</dbReference>
<reference evidence="2" key="1">
    <citation type="submission" date="2020-12" db="EMBL/GenBank/DDBJ databases">
        <title>Sanguibacter suaedae sp. nov., isolated from Suaeda aralocaspica.</title>
        <authorList>
            <person name="Ma Q."/>
        </authorList>
    </citation>
    <scope>NUCLEOTIDE SEQUENCE</scope>
    <source>
        <strain evidence="2">YZGR15</strain>
    </source>
</reference>
<feature type="transmembrane region" description="Helical" evidence="1">
    <location>
        <begin position="320"/>
        <end position="339"/>
    </location>
</feature>
<organism evidence="2 3">
    <name type="scientific">Sanguibacter suaedae</name>
    <dbReference type="NCBI Taxonomy" id="2795737"/>
    <lineage>
        <taxon>Bacteria</taxon>
        <taxon>Bacillati</taxon>
        <taxon>Actinomycetota</taxon>
        <taxon>Actinomycetes</taxon>
        <taxon>Micrococcales</taxon>
        <taxon>Sanguibacteraceae</taxon>
        <taxon>Sanguibacter</taxon>
    </lineage>
</organism>
<dbReference type="InterPro" id="IPR036291">
    <property type="entry name" value="NAD(P)-bd_dom_sf"/>
</dbReference>
<dbReference type="AlphaFoldDB" id="A0A934MEX7"/>
<dbReference type="SUPFAM" id="SSF51735">
    <property type="entry name" value="NAD(P)-binding Rossmann-fold domains"/>
    <property type="match status" value="1"/>
</dbReference>
<sequence length="346" mass="35690">MSGARVRSGRTTDGLRSVVVGESPVGRALAHALGAGRVVASGELTPEALVGADVVVLVGHSGDFAAVRSRRASDRREDIVTRTTSDVTRAAAADVGHVVGVSSAMVNGAVPGRPVIEDDEPARGEVDDGIVGDLLTFEETFRDAVAAASTRPRATILRPACLVGPGVDTLMTRHFEAPRILTVRGAIREWQLVHVDDVAAAVDVVVRGGLVGALTVGPRRDGAPDVLSAAEVLRVAGMRSVDLPRASAFGAAERLHRLGVLPAPASDMTFAVYPWTVSATGLHAAGWSVSRTSEECLRLLVDQVRGRVGVAGRRVGGRDAAAAGATGAAVAVLGTAAIWRRARRGA</sequence>
<keyword evidence="1" id="KW-0812">Transmembrane</keyword>
<name>A0A934MEX7_9MICO</name>